<comment type="catalytic activity">
    <reaction evidence="20">
        <text>(15S)-hydroxy-(5Z,8Z,11Z,13E)-eicosatetraenoate + NAD(+) = 15-oxo-(5Z,8Z,11Z,13E)-eicosatetraenoate + NADH + H(+)</text>
        <dbReference type="Rhea" id="RHEA:23260"/>
        <dbReference type="ChEBI" id="CHEBI:15378"/>
        <dbReference type="ChEBI" id="CHEBI:57409"/>
        <dbReference type="ChEBI" id="CHEBI:57410"/>
        <dbReference type="ChEBI" id="CHEBI:57540"/>
        <dbReference type="ChEBI" id="CHEBI:57945"/>
        <dbReference type="EC" id="1.1.1.232"/>
    </reaction>
    <physiologicalReaction direction="left-to-right" evidence="20">
        <dbReference type="Rhea" id="RHEA:23261"/>
    </physiologicalReaction>
</comment>
<comment type="caution">
    <text evidence="23">The sequence shown here is derived from an EMBL/GenBank/DDBJ whole genome shotgun (WGS) entry which is preliminary data.</text>
</comment>
<evidence type="ECO:0000256" key="14">
    <source>
        <dbReference type="ARBA" id="ARBA00048170"/>
    </source>
</evidence>
<comment type="catalytic activity">
    <reaction evidence="10">
        <text>resolvin D1 + NAD(+) = 8-oxoresolvin D1 + NADH + H(+)</text>
        <dbReference type="Rhea" id="RHEA:50124"/>
        <dbReference type="ChEBI" id="CHEBI:15378"/>
        <dbReference type="ChEBI" id="CHEBI:57540"/>
        <dbReference type="ChEBI" id="CHEBI:57945"/>
        <dbReference type="ChEBI" id="CHEBI:132079"/>
        <dbReference type="ChEBI" id="CHEBI:132080"/>
    </reaction>
    <physiologicalReaction direction="left-to-right" evidence="10">
        <dbReference type="Rhea" id="RHEA:50125"/>
    </physiologicalReaction>
</comment>
<evidence type="ECO:0000256" key="1">
    <source>
        <dbReference type="ARBA" id="ARBA00006484"/>
    </source>
</evidence>
<evidence type="ECO:0000256" key="13">
    <source>
        <dbReference type="ARBA" id="ARBA00048144"/>
    </source>
</evidence>
<evidence type="ECO:0000256" key="12">
    <source>
        <dbReference type="ARBA" id="ARBA00048140"/>
    </source>
</evidence>
<dbReference type="EC" id="1.1.1.232" evidence="4"/>
<comment type="catalytic activity">
    <reaction evidence="14">
        <text>resolvin D1 + NAD(+) = 17-oxoresolvin D1 + NADH + H(+)</text>
        <dbReference type="Rhea" id="RHEA:50128"/>
        <dbReference type="ChEBI" id="CHEBI:15378"/>
        <dbReference type="ChEBI" id="CHEBI:57540"/>
        <dbReference type="ChEBI" id="CHEBI:57945"/>
        <dbReference type="ChEBI" id="CHEBI:132079"/>
        <dbReference type="ChEBI" id="CHEBI:132081"/>
    </reaction>
    <physiologicalReaction direction="left-to-right" evidence="14">
        <dbReference type="Rhea" id="RHEA:50129"/>
    </physiologicalReaction>
</comment>
<keyword evidence="24" id="KW-1185">Reference proteome</keyword>
<evidence type="ECO:0000256" key="6">
    <source>
        <dbReference type="ARBA" id="ARBA00041812"/>
    </source>
</evidence>
<evidence type="ECO:0000256" key="20">
    <source>
        <dbReference type="ARBA" id="ARBA00049151"/>
    </source>
</evidence>
<dbReference type="CDD" id="cd05323">
    <property type="entry name" value="ADH_SDR_c_like"/>
    <property type="match status" value="1"/>
</dbReference>
<dbReference type="SUPFAM" id="SSF51735">
    <property type="entry name" value="NAD(P)-binding Rossmann-fold domains"/>
    <property type="match status" value="1"/>
</dbReference>
<keyword evidence="2" id="KW-0560">Oxidoreductase</keyword>
<reference evidence="23 24" key="1">
    <citation type="submission" date="2022-12" db="EMBL/GenBank/DDBJ databases">
        <title>Chromosome-level genome of Tegillarca granosa.</title>
        <authorList>
            <person name="Kim J."/>
        </authorList>
    </citation>
    <scope>NUCLEOTIDE SEQUENCE [LARGE SCALE GENOMIC DNA]</scope>
    <source>
        <strain evidence="23">Teg-2019</strain>
        <tissue evidence="23">Adductor muscle</tissue>
    </source>
</reference>
<evidence type="ECO:0000256" key="21">
    <source>
        <dbReference type="ARBA" id="ARBA00049188"/>
    </source>
</evidence>
<dbReference type="InterPro" id="IPR036291">
    <property type="entry name" value="NAD(P)-bd_dom_sf"/>
</dbReference>
<evidence type="ECO:0000256" key="5">
    <source>
        <dbReference type="ARBA" id="ARBA00040276"/>
    </source>
</evidence>
<accession>A0ABQ9EHR0</accession>
<dbReference type="PRINTS" id="PR00081">
    <property type="entry name" value="GDHRDH"/>
</dbReference>
<dbReference type="PANTHER" id="PTHR44229:SF4">
    <property type="entry name" value="15-HYDROXYPROSTAGLANDIN DEHYDROGENASE [NAD(+)]"/>
    <property type="match status" value="1"/>
</dbReference>
<evidence type="ECO:0000313" key="24">
    <source>
        <dbReference type="Proteomes" id="UP001217089"/>
    </source>
</evidence>
<sequence length="265" mass="28617">MMDLHNKVAVITGGARGLGRAFSEALLSKGAKISICDINVADGEATLQVWREKYGEGRTMFKQCDVSNKQSFTDVFVETKRKFGTIDIVVNNAGIGKELFEQDWEKTIHVNLIGVIIGTDLAVQYMSKSSGGYGGVVINIASTAGLTPVFYSPVYCASKYGVVGFTRSVAANPNVCDLGMRFLCLCPAYTDTGLFQAGHSGRKEVPNLDKISQLVKSTGINSVESVANAFMELVENENNNGAVMAVSLKKGIEYKHGRPVQKSRI</sequence>
<evidence type="ECO:0000256" key="9">
    <source>
        <dbReference type="ARBA" id="ARBA00047325"/>
    </source>
</evidence>
<name>A0ABQ9EHR0_TEGGR</name>
<dbReference type="EMBL" id="JARBDR010000903">
    <property type="protein sequence ID" value="KAJ8304809.1"/>
    <property type="molecule type" value="Genomic_DNA"/>
</dbReference>
<dbReference type="Pfam" id="PF00106">
    <property type="entry name" value="adh_short"/>
    <property type="match status" value="1"/>
</dbReference>
<comment type="catalytic activity">
    <reaction evidence="11">
        <text>14-hydroxy-(4Z,7Z,10Z,12E,16Z,19Z)-docosahexaenoate + NAD(+) = 14-oxo-(4Z,7Z,10Z,12E,16Z,19Z)-docosahexaenoate + NADH + H(+)</text>
        <dbReference type="Rhea" id="RHEA:48952"/>
        <dbReference type="ChEBI" id="CHEBI:15378"/>
        <dbReference type="ChEBI" id="CHEBI:57540"/>
        <dbReference type="ChEBI" id="CHEBI:57945"/>
        <dbReference type="ChEBI" id="CHEBI:90866"/>
        <dbReference type="ChEBI" id="CHEBI:90867"/>
    </reaction>
    <physiologicalReaction direction="left-to-right" evidence="11">
        <dbReference type="Rhea" id="RHEA:48953"/>
    </physiologicalReaction>
</comment>
<gene>
    <name evidence="23" type="ORF">KUTeg_018392</name>
</gene>
<comment type="similarity">
    <text evidence="1 22">Belongs to the short-chain dehydrogenases/reductases (SDR) family.</text>
</comment>
<evidence type="ECO:0000256" key="19">
    <source>
        <dbReference type="ARBA" id="ARBA00048921"/>
    </source>
</evidence>
<comment type="catalytic activity">
    <reaction evidence="19">
        <text>resolvin D2 + NAD(+) = 16-oxoresolvin D2 + NADH + H(+)</text>
        <dbReference type="Rhea" id="RHEA:53588"/>
        <dbReference type="ChEBI" id="CHEBI:15378"/>
        <dbReference type="ChEBI" id="CHEBI:57540"/>
        <dbReference type="ChEBI" id="CHEBI:57945"/>
        <dbReference type="ChEBI" id="CHEBI:133367"/>
        <dbReference type="ChEBI" id="CHEBI:137498"/>
    </reaction>
    <physiologicalReaction direction="left-to-right" evidence="19">
        <dbReference type="Rhea" id="RHEA:53589"/>
    </physiologicalReaction>
</comment>
<proteinExistence type="inferred from homology"/>
<dbReference type="EC" id="1.1.1.141" evidence="3"/>
<evidence type="ECO:0000256" key="8">
    <source>
        <dbReference type="ARBA" id="ARBA00045705"/>
    </source>
</evidence>
<evidence type="ECO:0000256" key="10">
    <source>
        <dbReference type="ARBA" id="ARBA00047672"/>
    </source>
</evidence>
<comment type="catalytic activity">
    <reaction evidence="15">
        <text>resolvin D2 + NAD(+) = 7-oxoresolvin D2 + NADH + H(+)</text>
        <dbReference type="Rhea" id="RHEA:53584"/>
        <dbReference type="ChEBI" id="CHEBI:15378"/>
        <dbReference type="ChEBI" id="CHEBI:57540"/>
        <dbReference type="ChEBI" id="CHEBI:57945"/>
        <dbReference type="ChEBI" id="CHEBI:133367"/>
        <dbReference type="ChEBI" id="CHEBI:137497"/>
    </reaction>
    <physiologicalReaction direction="left-to-right" evidence="15">
        <dbReference type="Rhea" id="RHEA:53585"/>
    </physiologicalReaction>
</comment>
<evidence type="ECO:0000256" key="18">
    <source>
        <dbReference type="ARBA" id="ARBA00048739"/>
    </source>
</evidence>
<dbReference type="Proteomes" id="UP001217089">
    <property type="component" value="Unassembled WGS sequence"/>
</dbReference>
<comment type="function">
    <text evidence="8">Catalyzes the NAD-dependent dehydrogenation (oxidation) of a broad array of hydroxylated polyunsaturated fatty acids (mainly eicosanoids and docosanoids, including prostaglandins, lipoxins and resolvins), yielding their corresponding keto (oxo) metabolites. Decreases the levels of the pro-proliferative prostaglandins such as prostaglandin E2 (whose activity is increased in cancer because of an increase in the expression of cyclooxygenase 2) and generates oxo-fatty acid products that can profoundly influence cell function by abrogating pro-inflammatory cytokine expression. Converts resolvins E1, D1 and D2 to their oxo products, which represents a mode of resolvin inactivation. Resolvin E1 plays important roles during the resolution phase of acute inflammation, while resolvins D1 and D2 have a unique role in obesity-induced adipose inflammation.</text>
</comment>
<comment type="catalytic activity">
    <reaction evidence="13">
        <text>(11R)-hydroxy-(5Z,8Z,12E,14Z)-eicosatetraenoate + NAD(+) = 11-oxo-(5Z,8Z,12E,14Z)-eicosatetraenoate + NADH + H(+)</text>
        <dbReference type="Rhea" id="RHEA:48640"/>
        <dbReference type="ChEBI" id="CHEBI:15378"/>
        <dbReference type="ChEBI" id="CHEBI:57540"/>
        <dbReference type="ChEBI" id="CHEBI:57945"/>
        <dbReference type="ChEBI" id="CHEBI:78836"/>
        <dbReference type="ChEBI" id="CHEBI:90697"/>
    </reaction>
    <physiologicalReaction direction="left-to-right" evidence="13">
        <dbReference type="Rhea" id="RHEA:48641"/>
    </physiologicalReaction>
</comment>
<comment type="catalytic activity">
    <reaction evidence="18">
        <text>prostaglandin E2 + NAD(+) = 15-oxoprostaglandin E2 + NADH + H(+)</text>
        <dbReference type="Rhea" id="RHEA:11876"/>
        <dbReference type="ChEBI" id="CHEBI:15378"/>
        <dbReference type="ChEBI" id="CHEBI:57400"/>
        <dbReference type="ChEBI" id="CHEBI:57540"/>
        <dbReference type="ChEBI" id="CHEBI:57945"/>
        <dbReference type="ChEBI" id="CHEBI:606564"/>
        <dbReference type="EC" id="1.1.1.141"/>
    </reaction>
    <physiologicalReaction direction="left-to-right" evidence="18">
        <dbReference type="Rhea" id="RHEA:11877"/>
    </physiologicalReaction>
</comment>
<comment type="catalytic activity">
    <reaction evidence="17">
        <text>prostaglandin A1 + NAD(+) = 15-oxo-prostaglandin A1 + NADH + H(+)</text>
        <dbReference type="Rhea" id="RHEA:41263"/>
        <dbReference type="ChEBI" id="CHEBI:15378"/>
        <dbReference type="ChEBI" id="CHEBI:57398"/>
        <dbReference type="ChEBI" id="CHEBI:57540"/>
        <dbReference type="ChEBI" id="CHEBI:57945"/>
        <dbReference type="ChEBI" id="CHEBI:85072"/>
    </reaction>
    <physiologicalReaction direction="left-to-right" evidence="17">
        <dbReference type="Rhea" id="RHEA:41264"/>
    </physiologicalReaction>
</comment>
<organism evidence="23 24">
    <name type="scientific">Tegillarca granosa</name>
    <name type="common">Malaysian cockle</name>
    <name type="synonym">Anadara granosa</name>
    <dbReference type="NCBI Taxonomy" id="220873"/>
    <lineage>
        <taxon>Eukaryota</taxon>
        <taxon>Metazoa</taxon>
        <taxon>Spiralia</taxon>
        <taxon>Lophotrochozoa</taxon>
        <taxon>Mollusca</taxon>
        <taxon>Bivalvia</taxon>
        <taxon>Autobranchia</taxon>
        <taxon>Pteriomorphia</taxon>
        <taxon>Arcoida</taxon>
        <taxon>Arcoidea</taxon>
        <taxon>Arcidae</taxon>
        <taxon>Tegillarca</taxon>
    </lineage>
</organism>
<comment type="catalytic activity">
    <reaction evidence="16">
        <text>lipoxin A4 + NAD(+) = 15-oxo-(5S,6R)-dihydroxy-(7E,9E,11Z,13E)-eicosatetraenoate + NADH + H(+)</text>
        <dbReference type="Rhea" id="RHEA:41572"/>
        <dbReference type="ChEBI" id="CHEBI:15378"/>
        <dbReference type="ChEBI" id="CHEBI:57540"/>
        <dbReference type="ChEBI" id="CHEBI:57945"/>
        <dbReference type="ChEBI" id="CHEBI:67026"/>
        <dbReference type="ChEBI" id="CHEBI:78311"/>
    </reaction>
    <physiologicalReaction direction="left-to-right" evidence="16">
        <dbReference type="Rhea" id="RHEA:41573"/>
    </physiologicalReaction>
</comment>
<evidence type="ECO:0000256" key="16">
    <source>
        <dbReference type="ARBA" id="ARBA00048535"/>
    </source>
</evidence>
<dbReference type="PROSITE" id="PS00061">
    <property type="entry name" value="ADH_SHORT"/>
    <property type="match status" value="1"/>
</dbReference>
<evidence type="ECO:0000313" key="23">
    <source>
        <dbReference type="EMBL" id="KAJ8304809.1"/>
    </source>
</evidence>
<dbReference type="InterPro" id="IPR002347">
    <property type="entry name" value="SDR_fam"/>
</dbReference>
<comment type="catalytic activity">
    <reaction evidence="21">
        <text>resolvin E1 + NAD(+) = 18-oxo-resolvin E1 + NADH + H(+)</text>
        <dbReference type="Rhea" id="RHEA:49244"/>
        <dbReference type="ChEBI" id="CHEBI:15378"/>
        <dbReference type="ChEBI" id="CHEBI:57540"/>
        <dbReference type="ChEBI" id="CHEBI:57945"/>
        <dbReference type="ChEBI" id="CHEBI:91000"/>
        <dbReference type="ChEBI" id="CHEBI:91001"/>
    </reaction>
    <physiologicalReaction direction="left-to-right" evidence="21">
        <dbReference type="Rhea" id="RHEA:49245"/>
    </physiologicalReaction>
</comment>
<evidence type="ECO:0000256" key="4">
    <source>
        <dbReference type="ARBA" id="ARBA00039060"/>
    </source>
</evidence>
<comment type="catalytic activity">
    <reaction evidence="9">
        <text>prostaglandin E1 + NAD(+) = 15-oxoprostaglandin E1 + NADH + H(+)</text>
        <dbReference type="Rhea" id="RHEA:16477"/>
        <dbReference type="ChEBI" id="CHEBI:15378"/>
        <dbReference type="ChEBI" id="CHEBI:57397"/>
        <dbReference type="ChEBI" id="CHEBI:57401"/>
        <dbReference type="ChEBI" id="CHEBI:57540"/>
        <dbReference type="ChEBI" id="CHEBI:57945"/>
    </reaction>
    <physiologicalReaction direction="left-to-right" evidence="9">
        <dbReference type="Rhea" id="RHEA:16478"/>
    </physiologicalReaction>
</comment>
<dbReference type="InterPro" id="IPR020904">
    <property type="entry name" value="Sc_DH/Rdtase_CS"/>
</dbReference>
<comment type="catalytic activity">
    <reaction evidence="12">
        <text>15-oxo-(5S,6R)-dihydroxy-(7E,9E,11Z)-eicosatrienoate + NADH + H(+) = (5S,6R,15S)-trihydroxy-(7E,9E,11Z)-eicosatrienoate + NAD(+)</text>
        <dbReference type="Rhea" id="RHEA:41596"/>
        <dbReference type="ChEBI" id="CHEBI:15378"/>
        <dbReference type="ChEBI" id="CHEBI:57540"/>
        <dbReference type="ChEBI" id="CHEBI:57945"/>
        <dbReference type="ChEBI" id="CHEBI:78325"/>
        <dbReference type="ChEBI" id="CHEBI:78329"/>
    </reaction>
    <physiologicalReaction direction="left-to-right" evidence="12">
        <dbReference type="Rhea" id="RHEA:41597"/>
    </physiologicalReaction>
</comment>
<evidence type="ECO:0000256" key="7">
    <source>
        <dbReference type="ARBA" id="ARBA00042026"/>
    </source>
</evidence>
<dbReference type="PRINTS" id="PR00080">
    <property type="entry name" value="SDRFAMILY"/>
</dbReference>
<evidence type="ECO:0000256" key="17">
    <source>
        <dbReference type="ARBA" id="ARBA00048611"/>
    </source>
</evidence>
<evidence type="ECO:0000256" key="15">
    <source>
        <dbReference type="ARBA" id="ARBA00048393"/>
    </source>
</evidence>
<evidence type="ECO:0000256" key="11">
    <source>
        <dbReference type="ARBA" id="ARBA00048008"/>
    </source>
</evidence>
<evidence type="ECO:0000256" key="2">
    <source>
        <dbReference type="ARBA" id="ARBA00023002"/>
    </source>
</evidence>
<protein>
    <recommendedName>
        <fullName evidence="5">15-hydroxyprostaglandin dehydrogenase [NAD(+)]</fullName>
        <ecNumber evidence="3">1.1.1.141</ecNumber>
        <ecNumber evidence="4">1.1.1.232</ecNumber>
    </recommendedName>
    <alternativeName>
        <fullName evidence="7">Eicosanoid/docosanoid dehydrogenase [NAD(+)]</fullName>
    </alternativeName>
    <alternativeName>
        <fullName evidence="6">Prostaglandin dehydrogenase 1</fullName>
    </alternativeName>
</protein>
<dbReference type="Gene3D" id="3.40.50.720">
    <property type="entry name" value="NAD(P)-binding Rossmann-like Domain"/>
    <property type="match status" value="1"/>
</dbReference>
<evidence type="ECO:0000256" key="22">
    <source>
        <dbReference type="RuleBase" id="RU000363"/>
    </source>
</evidence>
<dbReference type="PANTHER" id="PTHR44229">
    <property type="entry name" value="15-HYDROXYPROSTAGLANDIN DEHYDROGENASE [NAD(+)]"/>
    <property type="match status" value="1"/>
</dbReference>
<evidence type="ECO:0000256" key="3">
    <source>
        <dbReference type="ARBA" id="ARBA00038968"/>
    </source>
</evidence>